<dbReference type="InterPro" id="IPR051602">
    <property type="entry name" value="ACC_Biotin_Carboxylase"/>
</dbReference>
<dbReference type="PROSITE" id="PS00866">
    <property type="entry name" value="CPSASE_1"/>
    <property type="match status" value="1"/>
</dbReference>
<dbReference type="Pfam" id="PF02786">
    <property type="entry name" value="CPSase_L_D2"/>
    <property type="match status" value="1"/>
</dbReference>
<evidence type="ECO:0000256" key="6">
    <source>
        <dbReference type="ARBA" id="ARBA00023267"/>
    </source>
</evidence>
<keyword evidence="5 8" id="KW-0067">ATP-binding</keyword>
<gene>
    <name evidence="13" type="primary">accC</name>
    <name evidence="13" type="ordered locus">MODMU_0143</name>
</gene>
<dbReference type="HOGENOM" id="CLU_000395_3_2_11"/>
<dbReference type="SUPFAM" id="SSF56059">
    <property type="entry name" value="Glutathione synthetase ATP-binding domain-like"/>
    <property type="match status" value="1"/>
</dbReference>
<dbReference type="SUPFAM" id="SSF47336">
    <property type="entry name" value="ACP-like"/>
    <property type="match status" value="1"/>
</dbReference>
<dbReference type="InterPro" id="IPR009081">
    <property type="entry name" value="PP-bd_ACP"/>
</dbReference>
<dbReference type="InterPro" id="IPR016185">
    <property type="entry name" value="PreATP-grasp_dom_sf"/>
</dbReference>
<dbReference type="EMBL" id="FO203431">
    <property type="protein sequence ID" value="CCH85615.1"/>
    <property type="molecule type" value="Genomic_DNA"/>
</dbReference>
<evidence type="ECO:0000256" key="9">
    <source>
        <dbReference type="SAM" id="MobiDB-lite"/>
    </source>
</evidence>
<dbReference type="Proteomes" id="UP000006461">
    <property type="component" value="Chromosome"/>
</dbReference>
<protein>
    <recommendedName>
        <fullName evidence="2">biotin carboxylase</fullName>
        <ecNumber evidence="2">6.3.4.14</ecNumber>
    </recommendedName>
</protein>
<evidence type="ECO:0000256" key="5">
    <source>
        <dbReference type="ARBA" id="ARBA00022840"/>
    </source>
</evidence>
<dbReference type="PROSITE" id="PS50975">
    <property type="entry name" value="ATP_GRASP"/>
    <property type="match status" value="1"/>
</dbReference>
<dbReference type="EC" id="6.3.4.14" evidence="2"/>
<dbReference type="PANTHER" id="PTHR48095:SF2">
    <property type="entry name" value="BIOTIN CARBOXYLASE, CHLOROPLASTIC"/>
    <property type="match status" value="1"/>
</dbReference>
<dbReference type="GO" id="GO:0046872">
    <property type="term" value="F:metal ion binding"/>
    <property type="evidence" value="ECO:0007669"/>
    <property type="project" value="InterPro"/>
</dbReference>
<dbReference type="GO" id="GO:0005524">
    <property type="term" value="F:ATP binding"/>
    <property type="evidence" value="ECO:0007669"/>
    <property type="project" value="UniProtKB-UniRule"/>
</dbReference>
<dbReference type="InterPro" id="IPR011761">
    <property type="entry name" value="ATP-grasp"/>
</dbReference>
<feature type="compositionally biased region" description="Low complexity" evidence="9">
    <location>
        <begin position="461"/>
        <end position="487"/>
    </location>
</feature>
<evidence type="ECO:0000313" key="13">
    <source>
        <dbReference type="EMBL" id="CCH85615.1"/>
    </source>
</evidence>
<feature type="domain" description="ATP-grasp" evidence="11">
    <location>
        <begin position="120"/>
        <end position="316"/>
    </location>
</feature>
<evidence type="ECO:0000256" key="1">
    <source>
        <dbReference type="ARBA" id="ARBA00003761"/>
    </source>
</evidence>
<evidence type="ECO:0000256" key="3">
    <source>
        <dbReference type="ARBA" id="ARBA00022598"/>
    </source>
</evidence>
<dbReference type="STRING" id="477641.MODMU_0143"/>
<dbReference type="Gene3D" id="1.10.1200.10">
    <property type="entry name" value="ACP-like"/>
    <property type="match status" value="1"/>
</dbReference>
<dbReference type="Pfam" id="PF00289">
    <property type="entry name" value="Biotin_carb_N"/>
    <property type="match status" value="1"/>
</dbReference>
<feature type="domain" description="Biotin carboxylation" evidence="12">
    <location>
        <begin position="1"/>
        <end position="447"/>
    </location>
</feature>
<reference evidence="13 14" key="1">
    <citation type="journal article" date="2012" name="J. Bacteriol.">
        <title>Genome Sequence of Radiation-Resistant Modestobacter marinus Strain BC501, a Representative Actinobacterium That Thrives on Calcareous Stone Surfaces.</title>
        <authorList>
            <person name="Normand P."/>
            <person name="Gury J."/>
            <person name="Pujic P."/>
            <person name="Chouaia B."/>
            <person name="Crotti E."/>
            <person name="Brusetti L."/>
            <person name="Daffonchio D."/>
            <person name="Vacherie B."/>
            <person name="Barbe V."/>
            <person name="Medigue C."/>
            <person name="Calteau A."/>
            <person name="Ghodhbane-Gtari F."/>
            <person name="Essoussi I."/>
            <person name="Nouioui I."/>
            <person name="Abbassi-Ghozzi I."/>
            <person name="Gtari M."/>
        </authorList>
    </citation>
    <scope>NUCLEOTIDE SEQUENCE [LARGE SCALE GENOMIC DNA]</scope>
    <source>
        <strain evidence="14">BC 501</strain>
    </source>
</reference>
<feature type="domain" description="Carrier" evidence="10">
    <location>
        <begin position="500"/>
        <end position="578"/>
    </location>
</feature>
<comment type="catalytic activity">
    <reaction evidence="7">
        <text>N(6)-biotinyl-L-lysyl-[protein] + hydrogencarbonate + ATP = N(6)-carboxybiotinyl-L-lysyl-[protein] + ADP + phosphate + H(+)</text>
        <dbReference type="Rhea" id="RHEA:13501"/>
        <dbReference type="Rhea" id="RHEA-COMP:10505"/>
        <dbReference type="Rhea" id="RHEA-COMP:10506"/>
        <dbReference type="ChEBI" id="CHEBI:15378"/>
        <dbReference type="ChEBI" id="CHEBI:17544"/>
        <dbReference type="ChEBI" id="CHEBI:30616"/>
        <dbReference type="ChEBI" id="CHEBI:43474"/>
        <dbReference type="ChEBI" id="CHEBI:83144"/>
        <dbReference type="ChEBI" id="CHEBI:83145"/>
        <dbReference type="ChEBI" id="CHEBI:456216"/>
        <dbReference type="EC" id="6.3.4.14"/>
    </reaction>
</comment>
<dbReference type="FunFam" id="3.40.50.20:FF:000010">
    <property type="entry name" value="Propionyl-CoA carboxylase subunit alpha"/>
    <property type="match status" value="1"/>
</dbReference>
<dbReference type="SUPFAM" id="SSF52440">
    <property type="entry name" value="PreATP-grasp domain"/>
    <property type="match status" value="1"/>
</dbReference>
<proteinExistence type="predicted"/>
<dbReference type="Pfam" id="PF02785">
    <property type="entry name" value="Biotin_carb_C"/>
    <property type="match status" value="1"/>
</dbReference>
<dbReference type="PATRIC" id="fig|477641.3.peg.143"/>
<name>I4EQF2_MODI5</name>
<dbReference type="GO" id="GO:0004075">
    <property type="term" value="F:biotin carboxylase activity"/>
    <property type="evidence" value="ECO:0007669"/>
    <property type="project" value="UniProtKB-EC"/>
</dbReference>
<dbReference type="InterPro" id="IPR011054">
    <property type="entry name" value="Rudment_hybrid_motif"/>
</dbReference>
<dbReference type="OMA" id="KGDAWSI"/>
<dbReference type="eggNOG" id="COG0439">
    <property type="taxonomic scope" value="Bacteria"/>
</dbReference>
<dbReference type="PANTHER" id="PTHR48095">
    <property type="entry name" value="PYRUVATE CARBOXYLASE SUBUNIT A"/>
    <property type="match status" value="1"/>
</dbReference>
<organism evidence="13 14">
    <name type="scientific">Modestobacter italicus (strain DSM 44449 / CECT 9708 / BC 501)</name>
    <dbReference type="NCBI Taxonomy" id="2732864"/>
    <lineage>
        <taxon>Bacteria</taxon>
        <taxon>Bacillati</taxon>
        <taxon>Actinomycetota</taxon>
        <taxon>Actinomycetes</taxon>
        <taxon>Geodermatophilales</taxon>
        <taxon>Geodermatophilaceae</taxon>
        <taxon>Modestobacter</taxon>
    </lineage>
</organism>
<dbReference type="InterPro" id="IPR005482">
    <property type="entry name" value="Biotin_COase_C"/>
</dbReference>
<dbReference type="PROSITE" id="PS00867">
    <property type="entry name" value="CPSASE_2"/>
    <property type="match status" value="1"/>
</dbReference>
<keyword evidence="6" id="KW-0092">Biotin</keyword>
<evidence type="ECO:0000259" key="12">
    <source>
        <dbReference type="PROSITE" id="PS50979"/>
    </source>
</evidence>
<keyword evidence="4 8" id="KW-0547">Nucleotide-binding</keyword>
<evidence type="ECO:0000259" key="11">
    <source>
        <dbReference type="PROSITE" id="PS50975"/>
    </source>
</evidence>
<evidence type="ECO:0000313" key="14">
    <source>
        <dbReference type="Proteomes" id="UP000006461"/>
    </source>
</evidence>
<evidence type="ECO:0000256" key="7">
    <source>
        <dbReference type="ARBA" id="ARBA00048600"/>
    </source>
</evidence>
<dbReference type="Pfam" id="PF00550">
    <property type="entry name" value="PP-binding"/>
    <property type="match status" value="1"/>
</dbReference>
<sequence length="579" mass="62299">MISRLLIANRGEIAVRIARACRELGIEVVATYSTSDRDSAVVAMADEAVHIGPPAPRRSYLHVPNLIEAALRTGADAVHPGYGFLSEDPDFAEICDIEGLTFVGPPPEVMQQMGNKATARRLMAEAGLPLLPGVVEPVRTAEEGRAIADEIGYPVIIKAAAGGGGRGMTVVHAPEEFAEAFTATRAVARAVFRDPAVYVERYLTRARHVEVQVLCDGHGAGIHLGERDCSLQRRHQKLLEEGPAAHLTPEQRADLGALAVRGALSVGFTGAGTMEFLVDDAGAYFMEMNARIQVEHPVTELLTGVDLVREQLLVAGGRRLHLQQEDVVTRGAAIECRINAEDPARGFAPAPGHLDVLQVPGGPWTRFDTGYRQGDDVSPHYDSLLGKLVVWAPDRDQAVRRMDRALAELRVEGPALHTTIALQRAMLRHPDVRADRHDIEFLDRSLPELLASAAALTASPAAPMPAAHGPLQLVPAPGSDRSGSSRPPTDEGNTAMPDTPFTLDDLMDLLSEKAGLPPESRTTDPDAHFADIGLDSLAFLSMQTELHDRFGTEMPDDDPDRYTLGEIVATVSSAQSQMA</sequence>
<dbReference type="InterPro" id="IPR005479">
    <property type="entry name" value="CPAse_ATP-bd"/>
</dbReference>
<dbReference type="PROSITE" id="PS50979">
    <property type="entry name" value="BC"/>
    <property type="match status" value="1"/>
</dbReference>
<dbReference type="PROSITE" id="PS50075">
    <property type="entry name" value="CARRIER"/>
    <property type="match status" value="1"/>
</dbReference>
<dbReference type="Gene3D" id="3.30.470.20">
    <property type="entry name" value="ATP-grasp fold, B domain"/>
    <property type="match status" value="1"/>
</dbReference>
<feature type="region of interest" description="Disordered" evidence="9">
    <location>
        <begin position="461"/>
        <end position="502"/>
    </location>
</feature>
<dbReference type="InterPro" id="IPR011764">
    <property type="entry name" value="Biotin_carboxylation_dom"/>
</dbReference>
<evidence type="ECO:0000256" key="8">
    <source>
        <dbReference type="PROSITE-ProRule" id="PRU00409"/>
    </source>
</evidence>
<evidence type="ECO:0000259" key="10">
    <source>
        <dbReference type="PROSITE" id="PS50075"/>
    </source>
</evidence>
<dbReference type="KEGG" id="mmar:MODMU_0143"/>
<dbReference type="OrthoDB" id="9760256at2"/>
<dbReference type="InterPro" id="IPR005481">
    <property type="entry name" value="BC-like_N"/>
</dbReference>
<keyword evidence="14" id="KW-1185">Reference proteome</keyword>
<dbReference type="AlphaFoldDB" id="I4EQF2"/>
<dbReference type="FunFam" id="3.30.1490.20:FF:000003">
    <property type="entry name" value="acetyl-CoA carboxylase isoform X1"/>
    <property type="match status" value="1"/>
</dbReference>
<dbReference type="NCBIfam" id="NF006367">
    <property type="entry name" value="PRK08591.1"/>
    <property type="match status" value="1"/>
</dbReference>
<dbReference type="SUPFAM" id="SSF51246">
    <property type="entry name" value="Rudiment single hybrid motif"/>
    <property type="match status" value="1"/>
</dbReference>
<evidence type="ECO:0000256" key="2">
    <source>
        <dbReference type="ARBA" id="ARBA00013263"/>
    </source>
</evidence>
<accession>I4EQF2</accession>
<dbReference type="SMART" id="SM00878">
    <property type="entry name" value="Biotin_carb_C"/>
    <property type="match status" value="1"/>
</dbReference>
<keyword evidence="3" id="KW-0436">Ligase</keyword>
<comment type="function">
    <text evidence="1">This protein is a component of the acetyl coenzyme A carboxylase complex; first, biotin carboxylase catalyzes the carboxylation of the carrier protein and then the transcarboxylase transfers the carboxyl group to form malonyl-CoA.</text>
</comment>
<dbReference type="InterPro" id="IPR036736">
    <property type="entry name" value="ACP-like_sf"/>
</dbReference>
<evidence type="ECO:0000256" key="4">
    <source>
        <dbReference type="ARBA" id="ARBA00022741"/>
    </source>
</evidence>